<evidence type="ECO:0000313" key="4">
    <source>
        <dbReference type="Proteomes" id="UP000218505"/>
    </source>
</evidence>
<accession>A0A290Z6M3</accession>
<dbReference type="AlphaFoldDB" id="A0A290Z6M3"/>
<reference evidence="3" key="1">
    <citation type="submission" date="2017-09" db="EMBL/GenBank/DDBJ databases">
        <title>Complete Genome Sequence of ansamitocin-producing Bacterium Actinosynnema pretiosum X47.</title>
        <authorList>
            <person name="Cao G."/>
            <person name="Zong G."/>
            <person name="Zhong C."/>
            <person name="Fu J."/>
        </authorList>
    </citation>
    <scope>NUCLEOTIDE SEQUENCE [LARGE SCALE GENOMIC DNA]</scope>
    <source>
        <strain evidence="3">X47</strain>
    </source>
</reference>
<dbReference type="InterPro" id="IPR013595">
    <property type="entry name" value="Pept_S33_TAP-like_C"/>
</dbReference>
<evidence type="ECO:0000259" key="2">
    <source>
        <dbReference type="Pfam" id="PF08386"/>
    </source>
</evidence>
<feature type="compositionally biased region" description="Low complexity" evidence="1">
    <location>
        <begin position="169"/>
        <end position="179"/>
    </location>
</feature>
<organism evidence="3 4">
    <name type="scientific">Actinosynnema pretiosum</name>
    <dbReference type="NCBI Taxonomy" id="42197"/>
    <lineage>
        <taxon>Bacteria</taxon>
        <taxon>Bacillati</taxon>
        <taxon>Actinomycetota</taxon>
        <taxon>Actinomycetes</taxon>
        <taxon>Pseudonocardiales</taxon>
        <taxon>Pseudonocardiaceae</taxon>
        <taxon>Actinosynnema</taxon>
    </lineage>
</organism>
<feature type="region of interest" description="Disordered" evidence="1">
    <location>
        <begin position="130"/>
        <end position="201"/>
    </location>
</feature>
<protein>
    <recommendedName>
        <fullName evidence="2">Peptidase S33 tripeptidyl aminopeptidase-like C-terminal domain-containing protein</fullName>
    </recommendedName>
</protein>
<keyword evidence="4" id="KW-1185">Reference proteome</keyword>
<gene>
    <name evidence="3" type="ORF">CNX65_16615</name>
</gene>
<evidence type="ECO:0000256" key="1">
    <source>
        <dbReference type="SAM" id="MobiDB-lite"/>
    </source>
</evidence>
<dbReference type="EMBL" id="CP023445">
    <property type="protein sequence ID" value="ATE54701.1"/>
    <property type="molecule type" value="Genomic_DNA"/>
</dbReference>
<dbReference type="Pfam" id="PF08386">
    <property type="entry name" value="Abhydrolase_4"/>
    <property type="match status" value="1"/>
</dbReference>
<proteinExistence type="predicted"/>
<feature type="domain" description="Peptidase S33 tripeptidyl aminopeptidase-like C-terminal" evidence="2">
    <location>
        <begin position="40"/>
        <end position="135"/>
    </location>
</feature>
<dbReference type="RefSeq" id="WP_096494108.1">
    <property type="nucleotide sequence ID" value="NZ_CP023445.1"/>
</dbReference>
<dbReference type="Proteomes" id="UP000218505">
    <property type="component" value="Chromosome"/>
</dbReference>
<sequence>MAARFPVVCGDTRWPSSVRTYQRNAAVDRVRHPMLGGATASVNPCAFWHGERVEGPVRITGRGPANVLISQNERDPGTPLAGAREMRGALGGRAVLVTADQGGHGTYLFGANECANGAVTAFLARGERPTGDLACPAQPNRPGDGTGPLTGERAAPLVRPALPHRCPVTRAGALRAAPRAPAPPRSPRRARSPGRTASRWP</sequence>
<dbReference type="SUPFAM" id="SSF53474">
    <property type="entry name" value="alpha/beta-Hydrolases"/>
    <property type="match status" value="1"/>
</dbReference>
<name>A0A290Z6M3_9PSEU</name>
<dbReference type="KEGG" id="apre:CNX65_16615"/>
<dbReference type="InterPro" id="IPR029058">
    <property type="entry name" value="AB_hydrolase_fold"/>
</dbReference>
<evidence type="ECO:0000313" key="3">
    <source>
        <dbReference type="EMBL" id="ATE54701.1"/>
    </source>
</evidence>